<dbReference type="EMBL" id="OCNF01000004">
    <property type="protein sequence ID" value="SOD66790.1"/>
    <property type="molecule type" value="Genomic_DNA"/>
</dbReference>
<evidence type="ECO:0000313" key="1">
    <source>
        <dbReference type="EMBL" id="SOD66790.1"/>
    </source>
</evidence>
<protein>
    <submittedName>
        <fullName evidence="1">Uncharacterized protein</fullName>
    </submittedName>
</protein>
<dbReference type="AlphaFoldDB" id="A0A286E7C0"/>
<accession>A0A286E7C0</accession>
<reference evidence="1 2" key="1">
    <citation type="submission" date="2017-09" db="EMBL/GenBank/DDBJ databases">
        <authorList>
            <person name="Ehlers B."/>
            <person name="Leendertz F.H."/>
        </authorList>
    </citation>
    <scope>NUCLEOTIDE SEQUENCE [LARGE SCALE GENOMIC DNA]</scope>
    <source>
        <strain evidence="1 2">DSM 16848</strain>
    </source>
</reference>
<dbReference type="RefSeq" id="WP_097113804.1">
    <property type="nucleotide sequence ID" value="NZ_CP083931.1"/>
</dbReference>
<gene>
    <name evidence="1" type="ORF">SAMN02746062_00734</name>
</gene>
<proteinExistence type="predicted"/>
<organism evidence="1 2">
    <name type="scientific">Alysiella filiformis DSM 16848</name>
    <dbReference type="NCBI Taxonomy" id="1120981"/>
    <lineage>
        <taxon>Bacteria</taxon>
        <taxon>Pseudomonadati</taxon>
        <taxon>Pseudomonadota</taxon>
        <taxon>Betaproteobacteria</taxon>
        <taxon>Neisseriales</taxon>
        <taxon>Neisseriaceae</taxon>
        <taxon>Alysiella</taxon>
    </lineage>
</organism>
<sequence>MILPEHLQSWQPQADLDKLRAFAQENATLLTLLHEAWQRFDAQYTPQATALPQTNKAYAPEVQSIDELSHSPISHEEMIEFLNRFEKEREHNDQPFGKHVHIQDHNWEIIDD</sequence>
<dbReference type="OrthoDB" id="8612938at2"/>
<keyword evidence="2" id="KW-1185">Reference proteome</keyword>
<name>A0A286E7C0_9NEIS</name>
<evidence type="ECO:0000313" key="2">
    <source>
        <dbReference type="Proteomes" id="UP000219669"/>
    </source>
</evidence>
<dbReference type="Proteomes" id="UP000219669">
    <property type="component" value="Unassembled WGS sequence"/>
</dbReference>